<evidence type="ECO:0008006" key="4">
    <source>
        <dbReference type="Google" id="ProtNLM"/>
    </source>
</evidence>
<dbReference type="RefSeq" id="WP_075798499.1">
    <property type="nucleotide sequence ID" value="NZ_CP015583.1"/>
</dbReference>
<keyword evidence="1" id="KW-0812">Transmembrane</keyword>
<evidence type="ECO:0000313" key="3">
    <source>
        <dbReference type="Proteomes" id="UP000185494"/>
    </source>
</evidence>
<keyword evidence="1" id="KW-1133">Transmembrane helix</keyword>
<dbReference type="AlphaFoldDB" id="A0A1L7AFW6"/>
<organism evidence="2 3">
    <name type="scientific">Roseomonas gilardii</name>
    <dbReference type="NCBI Taxonomy" id="257708"/>
    <lineage>
        <taxon>Bacteria</taxon>
        <taxon>Pseudomonadati</taxon>
        <taxon>Pseudomonadota</taxon>
        <taxon>Alphaproteobacteria</taxon>
        <taxon>Acetobacterales</taxon>
        <taxon>Roseomonadaceae</taxon>
        <taxon>Roseomonas</taxon>
    </lineage>
</organism>
<evidence type="ECO:0000256" key="1">
    <source>
        <dbReference type="SAM" id="Phobius"/>
    </source>
</evidence>
<dbReference type="EMBL" id="CP015583">
    <property type="protein sequence ID" value="APT57675.1"/>
    <property type="molecule type" value="Genomic_DNA"/>
</dbReference>
<feature type="transmembrane region" description="Helical" evidence="1">
    <location>
        <begin position="176"/>
        <end position="198"/>
    </location>
</feature>
<dbReference type="Pfam" id="PF14023">
    <property type="entry name" value="Bestrophin-like"/>
    <property type="match status" value="1"/>
</dbReference>
<dbReference type="KEGG" id="rgi:RGI145_11730"/>
<evidence type="ECO:0000313" key="2">
    <source>
        <dbReference type="EMBL" id="APT57675.1"/>
    </source>
</evidence>
<dbReference type="InterPro" id="IPR025333">
    <property type="entry name" value="DUF4239"/>
</dbReference>
<gene>
    <name evidence="2" type="ORF">RGI145_11730</name>
</gene>
<protein>
    <recommendedName>
        <fullName evidence="4">DUF4239 domain-containing protein</fullName>
    </recommendedName>
</protein>
<name>A0A1L7AFW6_9PROT</name>
<accession>A0A1L7AFW6</accession>
<sequence length="252" mass="27622">MLVAAFTALVSAGVLAGGAAGLFLHLLLPERHLTKETRDVVHLATGMLSVLAALVLGLLIATARDSLSSADRSVRDFSAILIQAEQGLRVYGPEAAPARDVLRHYTHAAFSQRWTRDDRDILDAASPTGTTLEQLRLAVLSLQPASDVQRWLREQILTQNDRLLSLRWQMLEQQDLPFQPVFVVLLTCWLFFIFTGFGFMAPRNAAVCVAFGVCAVAVGGAMFLILEMETPFTGIIQVSRQPLAIALAHMER</sequence>
<reference evidence="2 3" key="1">
    <citation type="submission" date="2016-05" db="EMBL/GenBank/DDBJ databases">
        <title>Complete Genome and Methylome Analysis of Psychrotrophic Bacterial Isolates from Antarctic Lake Untersee.</title>
        <authorList>
            <person name="Fomenkov A."/>
            <person name="Akimov V.N."/>
            <person name="Vasilyeva L.V."/>
            <person name="Andersen D."/>
            <person name="Vincze T."/>
            <person name="Roberts R.J."/>
        </authorList>
    </citation>
    <scope>NUCLEOTIDE SEQUENCE [LARGE SCALE GENOMIC DNA]</scope>
    <source>
        <strain evidence="2 3">U14-5</strain>
    </source>
</reference>
<dbReference type="eggNOG" id="ENOG5031WBU">
    <property type="taxonomic scope" value="Bacteria"/>
</dbReference>
<feature type="transmembrane region" description="Helical" evidence="1">
    <location>
        <begin position="204"/>
        <end position="226"/>
    </location>
</feature>
<dbReference type="Proteomes" id="UP000185494">
    <property type="component" value="Chromosome 1"/>
</dbReference>
<proteinExistence type="predicted"/>
<keyword evidence="1" id="KW-0472">Membrane</keyword>
<feature type="transmembrane region" description="Helical" evidence="1">
    <location>
        <begin position="40"/>
        <end position="63"/>
    </location>
</feature>